<dbReference type="InterPro" id="IPR056770">
    <property type="entry name" value="Piezo_THU9_anchor"/>
</dbReference>
<feature type="transmembrane region" description="Helical" evidence="11">
    <location>
        <begin position="1137"/>
        <end position="1162"/>
    </location>
</feature>
<comment type="similarity">
    <text evidence="2">Belongs to the PIEZO (TC 1.A.75) family.</text>
</comment>
<keyword evidence="17" id="KW-1185">Reference proteome</keyword>
<sequence length="2702" mass="306258">MVFSYACMVLQRIVVPAVLVLAALMRPVGISFVYLLMFFISPFVPLATRRNFKGSVTAFFIILLALSTLVLLGHITLQILALSLTLPIYNCSFSEHLLRHIGFVSFIDLRAFAIIEWLVPEVLVFATSLGSYLTVKRVASQPVGTEQLENGEVPDGQAENGQSSQPPATDANGGDVPQPTATTPLQQQQQQLRKRVSMISQHIHFEGLIKISPLFCLATLFFAAVLRPSVPGGFYFLIFLLAGTYWATCQTLQRGFALLLRCVMVVLVLHSLSIVSYQTPWMQSHLNHTTLTARLIGLEPLIESYCKPDLRYVLYNTTLSLDSYLNPFALFFAYFALALTTKHLIRPRLEAKPATAFGQQLDCNSSSINNTTGNKVNRQLSLLTSQTSRGRRDGSNPGGGGATITTTTTTTSATIRNQRLSLVRQSTRKSRTPQPLESGSSVAPSGIQRGHDIQLDSMEQRSEQENNTTSILDQISYGFVSVGGFIYQNSYIFTNILMMAWSIVYHSWLTFVLLLWANVLWMIPNQRKAMMRSSPFIVLYAEALLIAQYIYGMDLNNDELPTSVPTAGINLQQIGFERPIENQMRPCVPLIVKTAFVLMFWVTSRQFFKEKRDRRRDSTLADIIAPLQITVGSAGSSYLINDGKKTSKFLKKAGDVIKNLLVRLWIWLLVLVIFLCAITGENMTVFRICYMALFLFFLLVFQSSSKAWVKIMYGFWLFLIFYAMTILILIYTYQFDKFETYWRDYLNVSSTLQKDIGLKRYQTKDLFLHLVSPTIIVILTVIQVHYFHKRFIASLQQQSVAGGSAQQKPTETTALEPAPSKRRGSAGSLRRSQGPSAEAAPGATTDFETSVRDLVRISFRKIKNKSEYIFKNFKDVFWRFLELHIMKAVYIAAFVCSVSEVCVLHIVFVGFCVLGATSRKSVQVVISRLISFIVTIIVLSKMIYQIEYLNNSQLNVVCSDNRTANNVEWIGLTKADKVEGGLMSLLRTYIIYMVIVTMHAVITLRQLQMRVKIGALNAPPTKLLFPHIIRTDAEKDLVGLVKYLLNFGFYKFGIEISLIALVSTITYRQDIVAVAYALWLVVLLLLRRSQCAKIWGVFQAFFAISILTQYIVLVGLPPSSCLVYPWEGPFGEGIQRWTMLPGALHFNHVPKLIFDFIVLVILNRQKSIFCIEQRYASNDDYPGGSNRSVIADIAQLGRVPFDNPTHDFCSYIRNYSDILKNGVLCGFYWFTLAVVFLAGTNIADLLALGYLIGAFIFLWQGSDFYLRPIHTIILRWKWLLAFNVSNILIKTSFQMAGCLYMKQLTSGCCWLVHMLGITCTSSVPIEQVMLPEDAVTVLEPGECPKITHQVVLLWDTICFAFIIFQLRIFKSHYFCHIITDTKANNILASRGADIIESLRHKQIAHRHDHEKQVLHKIKRKMERIRATQQKMLRPLDKQTHFDEHGYPLPAPTVRRRKEIKLHPHATRAGDYYMFEEMDDKFELDLIHDEIDFLEEENITESEMKMQRRKTLYDVWKDLNDAEYRRHFYMRERSYASEPGSRIALKLDDEKEKVGHDLGLTTDDDEDDDTIECDLGMRTSTLSEPLDFGRRSQTLLEVKSKDAPTGDFPSTSKGISKERDAATASSSASPAPTRDVGDLPVIPPPTSAPAREATSKETSDSKSKMEVDSGEVTAKDSDEDFDTNPIIRLLEGFLVTLTIRLNRFSRNYRFVNRILAGEKKTLKESSSLNRLGLSSAAAMFHFLKSNLESDESDPPASSSTPRRVVISPQNATEHSDPTSTTLNTNTTTTPLSPPEPLQPPTTTSTPQQQHQHIRVADEIIELPVDTVDGVSHRKQSINSSPPAKGAGEFNLEEENFAQRDHHIIVEVLISSWYALLANTDLICYIVVFVNQVVNASLISLPLPIMVFLWGTLSLPRPTKTFWVTLIAYTQAIVLIKCIFQFKLIWSNYHQLPNQPLTPAKIFGVENKAHYAIYDLILLLVLFLHRYLLKSQGLWKSGYKDTDNQFTKPTASIDDRDDSDNLSQPDSRQLNDDAAQKLSLQVSQASLPGSPEFSKTGINQLERTKYTSSLYKFFFSLVHKSRLATDVYALMFLCDFVNFFVLLFGFTAFGTQQTESDEGVQTYLAENKVPIPFLIMLLVQFLLIVIDRALYLRKALVNKIIFHFFSVIGIHIWMFFVVPAVTERTFNSLAPPIIFYVIKCFYMLLSSYQIKSGYPKRILGNFFTKGFSMVNMIAFKVYMQIPFLYELRTILDWVCIDSTMTIFDWLKMEDIFSNIYLIRCTRQSETDFPAMRAQKKASLSKLIMGGTIVLLIVICIWGPLCLFALGNAVGTSNVPYHVSLSIRIGPYDPIYTTNNYDSIFEINSEMYSQMTNAYLKEKQALTFIAGYDPTDVAAVKLAGNSPSLWNIAPPDRQRLLNDLRNNHTLKARFSYSLTRKAPAKGLKENVGDEHAISLDETFEGRAALIHMLSETHDVAPLHSNTTTNGTITPEIEEVVVIPGMIPKFIKVLNSGDAAVVGVLSEKHHEYRPLVIKMHRDNETNGLWWEIRDFCDDNFYNETLSKFAYSNCTSGIVMYTFNDKKFPSTFSFLTAGGIIGLYTTFVLLASRFMKSFIGGQNRKIMFEDLPYVDRVLQLCLDIYLVREALEFALEEDLFAKLLFLYRSPETLIKWTRPKEEYVDDDGDTDSIPSRMSVRRPEQLQPQQPQ</sequence>
<feature type="domain" description="Piezo non-specific cation channel cap" evidence="12">
    <location>
        <begin position="2359"/>
        <end position="2670"/>
    </location>
</feature>
<feature type="transmembrane region" description="Helical" evidence="11">
    <location>
        <begin position="660"/>
        <end position="678"/>
    </location>
</feature>
<gene>
    <name evidence="18" type="primary">Piezo</name>
</gene>
<keyword evidence="6 11" id="KW-1133">Transmembrane helix</keyword>
<feature type="domain" description="Piezo THU9 and anchor" evidence="16">
    <location>
        <begin position="2083"/>
        <end position="2322"/>
    </location>
</feature>
<feature type="transmembrane region" description="Helical" evidence="11">
    <location>
        <begin position="2127"/>
        <end position="2148"/>
    </location>
</feature>
<organism evidence="17 18">
    <name type="scientific">Drosophila suzukii</name>
    <name type="common">Spotted-wing drosophila fruit fly</name>
    <dbReference type="NCBI Taxonomy" id="28584"/>
    <lineage>
        <taxon>Eukaryota</taxon>
        <taxon>Metazoa</taxon>
        <taxon>Ecdysozoa</taxon>
        <taxon>Arthropoda</taxon>
        <taxon>Hexapoda</taxon>
        <taxon>Insecta</taxon>
        <taxon>Pterygota</taxon>
        <taxon>Neoptera</taxon>
        <taxon>Endopterygota</taxon>
        <taxon>Diptera</taxon>
        <taxon>Brachycera</taxon>
        <taxon>Muscomorpha</taxon>
        <taxon>Ephydroidea</taxon>
        <taxon>Drosophilidae</taxon>
        <taxon>Drosophila</taxon>
        <taxon>Sophophora</taxon>
    </lineage>
</organism>
<evidence type="ECO:0000259" key="16">
    <source>
        <dbReference type="Pfam" id="PF24874"/>
    </source>
</evidence>
<dbReference type="Pfam" id="PF23188">
    <property type="entry name" value="THU_Piezo1"/>
    <property type="match status" value="1"/>
</dbReference>
<feature type="compositionally biased region" description="Low complexity" evidence="10">
    <location>
        <begin position="1621"/>
        <end position="1632"/>
    </location>
</feature>
<evidence type="ECO:0000256" key="2">
    <source>
        <dbReference type="ARBA" id="ARBA00007821"/>
    </source>
</evidence>
<feature type="region of interest" description="Disordered" evidence="10">
    <location>
        <begin position="2004"/>
        <end position="2026"/>
    </location>
</feature>
<feature type="region of interest" description="Disordered" evidence="10">
    <location>
        <begin position="805"/>
        <end position="844"/>
    </location>
</feature>
<feature type="transmembrane region" description="Helical" evidence="11">
    <location>
        <begin position="1043"/>
        <end position="1065"/>
    </location>
</feature>
<feature type="transmembrane region" description="Helical" evidence="11">
    <location>
        <begin position="2583"/>
        <end position="2606"/>
    </location>
</feature>
<feature type="compositionally biased region" description="Low complexity" evidence="10">
    <location>
        <begin position="177"/>
        <end position="187"/>
    </location>
</feature>
<feature type="transmembrane region" description="Helical" evidence="11">
    <location>
        <begin position="13"/>
        <end position="44"/>
    </location>
</feature>
<keyword evidence="8 11" id="KW-0472">Membrane</keyword>
<feature type="region of interest" description="Disordered" evidence="10">
    <location>
        <begin position="422"/>
        <end position="448"/>
    </location>
</feature>
<feature type="transmembrane region" description="Helical" evidence="11">
    <location>
        <begin position="685"/>
        <end position="701"/>
    </location>
</feature>
<feature type="transmembrane region" description="Helical" evidence="11">
    <location>
        <begin position="2300"/>
        <end position="2323"/>
    </location>
</feature>
<keyword evidence="3" id="KW-0813">Transport</keyword>
<feature type="transmembrane region" description="Helical" evidence="11">
    <location>
        <begin position="256"/>
        <end position="277"/>
    </location>
</feature>
<evidence type="ECO:0000256" key="10">
    <source>
        <dbReference type="SAM" id="MobiDB-lite"/>
    </source>
</evidence>
<protein>
    <submittedName>
        <fullName evidence="18">Piezo-type mechanosensitive ion channel component isoform X7</fullName>
    </submittedName>
</protein>
<evidence type="ECO:0000256" key="6">
    <source>
        <dbReference type="ARBA" id="ARBA00022989"/>
    </source>
</evidence>
<dbReference type="InterPro" id="IPR031334">
    <property type="entry name" value="Piezo_cap_dom"/>
</dbReference>
<feature type="transmembrane region" description="Helical" evidence="11">
    <location>
        <begin position="533"/>
        <end position="551"/>
    </location>
</feature>
<feature type="compositionally biased region" description="Polar residues" evidence="10">
    <location>
        <begin position="432"/>
        <end position="443"/>
    </location>
</feature>
<feature type="transmembrane region" description="Helical" evidence="11">
    <location>
        <begin position="1245"/>
        <end position="1266"/>
    </location>
</feature>
<dbReference type="Pfam" id="PF24871">
    <property type="entry name" value="Piezo_TM1-24"/>
    <property type="match status" value="1"/>
</dbReference>
<feature type="transmembrane region" description="Helical" evidence="11">
    <location>
        <begin position="56"/>
        <end position="89"/>
    </location>
</feature>
<feature type="transmembrane region" description="Helical" evidence="11">
    <location>
        <begin position="324"/>
        <end position="345"/>
    </location>
</feature>
<feature type="transmembrane region" description="Helical" evidence="11">
    <location>
        <begin position="986"/>
        <end position="1004"/>
    </location>
</feature>
<feature type="region of interest" description="Disordered" evidence="10">
    <location>
        <begin position="1746"/>
        <end position="1810"/>
    </location>
</feature>
<evidence type="ECO:0000313" key="18">
    <source>
        <dbReference type="RefSeq" id="XP_070853770.1"/>
    </source>
</evidence>
<dbReference type="Proteomes" id="UP001652628">
    <property type="component" value="Chromosome 2L"/>
</dbReference>
<feature type="transmembrane region" description="Helical" evidence="11">
    <location>
        <begin position="1218"/>
        <end position="1239"/>
    </location>
</feature>
<evidence type="ECO:0000256" key="4">
    <source>
        <dbReference type="ARBA" id="ARBA00022475"/>
    </source>
</evidence>
<feature type="transmembrane region" description="Helical" evidence="11">
    <location>
        <begin position="203"/>
        <end position="226"/>
    </location>
</feature>
<keyword evidence="5 11" id="KW-0812">Transmembrane</keyword>
<feature type="transmembrane region" description="Helical" evidence="11">
    <location>
        <begin position="2085"/>
        <end position="2107"/>
    </location>
</feature>
<feature type="transmembrane region" description="Helical" evidence="11">
    <location>
        <begin position="925"/>
        <end position="944"/>
    </location>
</feature>
<dbReference type="InterPro" id="IPR031805">
    <property type="entry name" value="Piezo_TM25-28"/>
</dbReference>
<feature type="transmembrane region" description="Helical" evidence="11">
    <location>
        <begin position="1346"/>
        <end position="1364"/>
    </location>
</feature>
<feature type="transmembrane region" description="Helical" evidence="11">
    <location>
        <begin position="888"/>
        <end position="913"/>
    </location>
</feature>
<feature type="transmembrane region" description="Helical" evidence="11">
    <location>
        <begin position="499"/>
        <end position="521"/>
    </location>
</feature>
<evidence type="ECO:0000259" key="14">
    <source>
        <dbReference type="Pfam" id="PF23188"/>
    </source>
</evidence>
<feature type="transmembrane region" description="Helical" evidence="11">
    <location>
        <begin position="1071"/>
        <end position="1087"/>
    </location>
</feature>
<accession>A0ABM4TUY0</accession>
<feature type="transmembrane region" description="Helical" evidence="11">
    <location>
        <begin position="475"/>
        <end position="493"/>
    </location>
</feature>
<dbReference type="InterPro" id="IPR056769">
    <property type="entry name" value="Piezo_TM1-24"/>
</dbReference>
<evidence type="ECO:0000256" key="8">
    <source>
        <dbReference type="ARBA" id="ARBA00023136"/>
    </source>
</evidence>
<feature type="transmembrane region" description="Helical" evidence="11">
    <location>
        <begin position="109"/>
        <end position="133"/>
    </location>
</feature>
<feature type="compositionally biased region" description="Basic and acidic residues" evidence="10">
    <location>
        <begin position="1652"/>
        <end position="1666"/>
    </location>
</feature>
<evidence type="ECO:0000256" key="7">
    <source>
        <dbReference type="ARBA" id="ARBA00023065"/>
    </source>
</evidence>
<dbReference type="Pfam" id="PF24874">
    <property type="entry name" value="Piezo_THU9_anchor"/>
    <property type="match status" value="1"/>
</dbReference>
<evidence type="ECO:0000256" key="11">
    <source>
        <dbReference type="SAM" id="Phobius"/>
    </source>
</evidence>
<evidence type="ECO:0000256" key="5">
    <source>
        <dbReference type="ARBA" id="ARBA00022692"/>
    </source>
</evidence>
<proteinExistence type="inferred from homology"/>
<dbReference type="Pfam" id="PF15917">
    <property type="entry name" value="Piezo_TM25-28"/>
    <property type="match status" value="1"/>
</dbReference>
<feature type="transmembrane region" description="Helical" evidence="11">
    <location>
        <begin position="1920"/>
        <end position="1944"/>
    </location>
</feature>
<evidence type="ECO:0000256" key="9">
    <source>
        <dbReference type="ARBA" id="ARBA00023303"/>
    </source>
</evidence>
<feature type="domain" description="Piezo TM25-28" evidence="13">
    <location>
        <begin position="1203"/>
        <end position="1478"/>
    </location>
</feature>
<keyword evidence="9" id="KW-0407">Ion channel</keyword>
<feature type="transmembrane region" description="Helical" evidence="11">
    <location>
        <begin position="590"/>
        <end position="608"/>
    </location>
</feature>
<dbReference type="PANTHER" id="PTHR47049:SF2">
    <property type="entry name" value="PIEZO-TYPE MECHANOSENSITIVE ION CHANNEL HOMOLOG"/>
    <property type="match status" value="1"/>
</dbReference>
<name>A0ABM4TUY0_DROSZ</name>
<dbReference type="GeneID" id="108016593"/>
<evidence type="ECO:0000259" key="15">
    <source>
        <dbReference type="Pfam" id="PF24871"/>
    </source>
</evidence>
<feature type="transmembrane region" description="Helical" evidence="11">
    <location>
        <begin position="2191"/>
        <end position="2208"/>
    </location>
</feature>
<feature type="domain" description="Piezo transmembrane helical unit" evidence="14">
    <location>
        <begin position="1876"/>
        <end position="1994"/>
    </location>
</feature>
<feature type="region of interest" description="Disordered" evidence="10">
    <location>
        <begin position="1596"/>
        <end position="1675"/>
    </location>
</feature>
<evidence type="ECO:0000256" key="3">
    <source>
        <dbReference type="ARBA" id="ARBA00022448"/>
    </source>
</evidence>
<feature type="transmembrane region" description="Helical" evidence="11">
    <location>
        <begin position="620"/>
        <end position="640"/>
    </location>
</feature>
<feature type="transmembrane region" description="Helical" evidence="11">
    <location>
        <begin position="1894"/>
        <end position="1913"/>
    </location>
</feature>
<feature type="transmembrane region" description="Helical" evidence="11">
    <location>
        <begin position="713"/>
        <end position="733"/>
    </location>
</feature>
<feature type="transmembrane region" description="Helical" evidence="11">
    <location>
        <begin position="766"/>
        <end position="786"/>
    </location>
</feature>
<feature type="transmembrane region" description="Helical" evidence="11">
    <location>
        <begin position="2160"/>
        <end position="2179"/>
    </location>
</feature>
<reference evidence="18" key="1">
    <citation type="submission" date="2025-08" db="UniProtKB">
        <authorList>
            <consortium name="RefSeq"/>
        </authorList>
    </citation>
    <scope>IDENTIFICATION</scope>
</reference>
<dbReference type="PANTHER" id="PTHR47049">
    <property type="entry name" value="PIEZO-TYPE MECHANOSENSITIVE ION CHANNEL HOMOLOG"/>
    <property type="match status" value="1"/>
</dbReference>
<evidence type="ECO:0000256" key="1">
    <source>
        <dbReference type="ARBA" id="ARBA00004651"/>
    </source>
</evidence>
<comment type="subcellular location">
    <subcellularLocation>
        <location evidence="1">Cell membrane</location>
        <topology evidence="1">Multi-pass membrane protein</topology>
    </subcellularLocation>
</comment>
<dbReference type="RefSeq" id="XP_070853770.1">
    <property type="nucleotide sequence ID" value="XM_070997669.1"/>
</dbReference>
<evidence type="ECO:0000259" key="12">
    <source>
        <dbReference type="Pfam" id="PF12166"/>
    </source>
</evidence>
<feature type="transmembrane region" description="Helical" evidence="11">
    <location>
        <begin position="1969"/>
        <end position="1987"/>
    </location>
</feature>
<dbReference type="InterPro" id="IPR056768">
    <property type="entry name" value="THU_Piezo"/>
</dbReference>
<evidence type="ECO:0000259" key="13">
    <source>
        <dbReference type="Pfam" id="PF15917"/>
    </source>
</evidence>
<feature type="compositionally biased region" description="Low complexity" evidence="10">
    <location>
        <begin position="1776"/>
        <end position="1789"/>
    </location>
</feature>
<dbReference type="InterPro" id="IPR027272">
    <property type="entry name" value="Piezo"/>
</dbReference>
<keyword evidence="4" id="KW-1003">Cell membrane</keyword>
<feature type="domain" description="Piezo TM1-24" evidence="15">
    <location>
        <begin position="26"/>
        <end position="792"/>
    </location>
</feature>
<feature type="region of interest" description="Disordered" evidence="10">
    <location>
        <begin position="2673"/>
        <end position="2702"/>
    </location>
</feature>
<feature type="transmembrane region" description="Helical" evidence="11">
    <location>
        <begin position="1094"/>
        <end position="1117"/>
    </location>
</feature>
<feature type="transmembrane region" description="Helical" evidence="11">
    <location>
        <begin position="232"/>
        <end position="249"/>
    </location>
</feature>
<evidence type="ECO:0000313" key="17">
    <source>
        <dbReference type="Proteomes" id="UP001652628"/>
    </source>
</evidence>
<feature type="region of interest" description="Disordered" evidence="10">
    <location>
        <begin position="146"/>
        <end position="187"/>
    </location>
</feature>
<keyword evidence="7" id="KW-0406">Ion transport</keyword>
<dbReference type="Pfam" id="PF12166">
    <property type="entry name" value="Piezo_cap"/>
    <property type="match status" value="1"/>
</dbReference>
<feature type="region of interest" description="Disordered" evidence="10">
    <location>
        <begin position="385"/>
        <end position="410"/>
    </location>
</feature>